<dbReference type="Proteomes" id="UP001359559">
    <property type="component" value="Unassembled WGS sequence"/>
</dbReference>
<keyword evidence="1 4" id="KW-0732">Signal</keyword>
<name>A0AAN9F8Z5_CLITE</name>
<evidence type="ECO:0000256" key="3">
    <source>
        <dbReference type="ARBA" id="ARBA00038471"/>
    </source>
</evidence>
<evidence type="ECO:0000313" key="6">
    <source>
        <dbReference type="EMBL" id="KAK7270994.1"/>
    </source>
</evidence>
<dbReference type="Gene3D" id="1.20.140.40">
    <property type="entry name" value="Invertase/pectin methylesterase inhibitor family protein"/>
    <property type="match status" value="1"/>
</dbReference>
<evidence type="ECO:0000256" key="4">
    <source>
        <dbReference type="SAM" id="SignalP"/>
    </source>
</evidence>
<dbReference type="GO" id="GO:0046910">
    <property type="term" value="F:pectinesterase inhibitor activity"/>
    <property type="evidence" value="ECO:0007669"/>
    <property type="project" value="InterPro"/>
</dbReference>
<comment type="similarity">
    <text evidence="3">Belongs to the PMEI family.</text>
</comment>
<protein>
    <recommendedName>
        <fullName evidence="5">Pectinesterase inhibitor domain-containing protein</fullName>
    </recommendedName>
</protein>
<organism evidence="6 7">
    <name type="scientific">Clitoria ternatea</name>
    <name type="common">Butterfly pea</name>
    <dbReference type="NCBI Taxonomy" id="43366"/>
    <lineage>
        <taxon>Eukaryota</taxon>
        <taxon>Viridiplantae</taxon>
        <taxon>Streptophyta</taxon>
        <taxon>Embryophyta</taxon>
        <taxon>Tracheophyta</taxon>
        <taxon>Spermatophyta</taxon>
        <taxon>Magnoliopsida</taxon>
        <taxon>eudicotyledons</taxon>
        <taxon>Gunneridae</taxon>
        <taxon>Pentapetalae</taxon>
        <taxon>rosids</taxon>
        <taxon>fabids</taxon>
        <taxon>Fabales</taxon>
        <taxon>Fabaceae</taxon>
        <taxon>Papilionoideae</taxon>
        <taxon>50 kb inversion clade</taxon>
        <taxon>NPAAA clade</taxon>
        <taxon>indigoferoid/millettioid clade</taxon>
        <taxon>Phaseoleae</taxon>
        <taxon>Clitoria</taxon>
    </lineage>
</organism>
<evidence type="ECO:0000259" key="5">
    <source>
        <dbReference type="SMART" id="SM00856"/>
    </source>
</evidence>
<proteinExistence type="inferred from homology"/>
<dbReference type="PANTHER" id="PTHR36710">
    <property type="entry name" value="PECTINESTERASE INHIBITOR-LIKE"/>
    <property type="match status" value="1"/>
</dbReference>
<sequence>MANKFSSIVLMFLLLVSSSYAIPSSQVNVICGQTKNPSFCSTLLNSQPSANLKTLTQYTLNVARANITNTIKLIKVLIAQNTNNPDAKTHYSSCLDHFDEDNGALGDLEYTEELFKKGDYQGVGVSAGSIEGDVEDCISGESPSDPPYHDTSMLPQYAFVVELVAHIIIILSKNLGH</sequence>
<accession>A0AAN9F8Z5</accession>
<dbReference type="Pfam" id="PF04043">
    <property type="entry name" value="PMEI"/>
    <property type="match status" value="1"/>
</dbReference>
<feature type="domain" description="Pectinesterase inhibitor" evidence="5">
    <location>
        <begin position="22"/>
        <end position="171"/>
    </location>
</feature>
<dbReference type="NCBIfam" id="TIGR01614">
    <property type="entry name" value="PME_inhib"/>
    <property type="match status" value="1"/>
</dbReference>
<feature type="signal peptide" evidence="4">
    <location>
        <begin position="1"/>
        <end position="21"/>
    </location>
</feature>
<dbReference type="InterPro" id="IPR052421">
    <property type="entry name" value="PCW_Enzyme_Inhibitor"/>
</dbReference>
<keyword evidence="7" id="KW-1185">Reference proteome</keyword>
<feature type="chain" id="PRO_5042966848" description="Pectinesterase inhibitor domain-containing protein" evidence="4">
    <location>
        <begin position="22"/>
        <end position="177"/>
    </location>
</feature>
<evidence type="ECO:0000313" key="7">
    <source>
        <dbReference type="Proteomes" id="UP001359559"/>
    </source>
</evidence>
<comment type="caution">
    <text evidence="6">The sequence shown here is derived from an EMBL/GenBank/DDBJ whole genome shotgun (WGS) entry which is preliminary data.</text>
</comment>
<reference evidence="6 7" key="1">
    <citation type="submission" date="2024-01" db="EMBL/GenBank/DDBJ databases">
        <title>The genomes of 5 underutilized Papilionoideae crops provide insights into root nodulation and disease resistance.</title>
        <authorList>
            <person name="Yuan L."/>
        </authorList>
    </citation>
    <scope>NUCLEOTIDE SEQUENCE [LARGE SCALE GENOMIC DNA]</scope>
    <source>
        <strain evidence="6">LY-2023</strain>
        <tissue evidence="6">Leaf</tissue>
    </source>
</reference>
<dbReference type="PANTHER" id="PTHR36710:SF20">
    <property type="entry name" value="PECTINESTERASE INHIBITOR DOMAIN PROTEIN"/>
    <property type="match status" value="1"/>
</dbReference>
<dbReference type="EMBL" id="JAYKXN010000007">
    <property type="protein sequence ID" value="KAK7270994.1"/>
    <property type="molecule type" value="Genomic_DNA"/>
</dbReference>
<dbReference type="InterPro" id="IPR034086">
    <property type="entry name" value="PMEI_plant"/>
</dbReference>
<evidence type="ECO:0000256" key="2">
    <source>
        <dbReference type="ARBA" id="ARBA00023157"/>
    </source>
</evidence>
<dbReference type="AlphaFoldDB" id="A0AAN9F8Z5"/>
<dbReference type="InterPro" id="IPR006501">
    <property type="entry name" value="Pectinesterase_inhib_dom"/>
</dbReference>
<dbReference type="InterPro" id="IPR035513">
    <property type="entry name" value="Invertase/methylesterase_inhib"/>
</dbReference>
<dbReference type="SMART" id="SM00856">
    <property type="entry name" value="PMEI"/>
    <property type="match status" value="1"/>
</dbReference>
<gene>
    <name evidence="6" type="ORF">RJT34_26562</name>
</gene>
<keyword evidence="2" id="KW-1015">Disulfide bond</keyword>
<evidence type="ECO:0000256" key="1">
    <source>
        <dbReference type="ARBA" id="ARBA00022729"/>
    </source>
</evidence>
<dbReference type="CDD" id="cd15797">
    <property type="entry name" value="PMEI"/>
    <property type="match status" value="1"/>
</dbReference>
<dbReference type="SUPFAM" id="SSF101148">
    <property type="entry name" value="Plant invertase/pectin methylesterase inhibitor"/>
    <property type="match status" value="1"/>
</dbReference>